<organism evidence="8 9">
    <name type="scientific">Ktedonosporobacter rubrisoli</name>
    <dbReference type="NCBI Taxonomy" id="2509675"/>
    <lineage>
        <taxon>Bacteria</taxon>
        <taxon>Bacillati</taxon>
        <taxon>Chloroflexota</taxon>
        <taxon>Ktedonobacteria</taxon>
        <taxon>Ktedonobacterales</taxon>
        <taxon>Ktedonosporobacteraceae</taxon>
        <taxon>Ktedonosporobacter</taxon>
    </lineage>
</organism>
<dbReference type="HAMAP" id="MF_00090">
    <property type="entry name" value="PIMT"/>
    <property type="match status" value="1"/>
</dbReference>
<comment type="similarity">
    <text evidence="2 7">Belongs to the methyltransferase superfamily. L-isoaspartyl/D-aspartyl protein methyltransferase family.</text>
</comment>
<dbReference type="GO" id="GO:0032259">
    <property type="term" value="P:methylation"/>
    <property type="evidence" value="ECO:0007669"/>
    <property type="project" value="UniProtKB-KW"/>
</dbReference>
<dbReference type="InterPro" id="IPR029063">
    <property type="entry name" value="SAM-dependent_MTases_sf"/>
</dbReference>
<dbReference type="EMBL" id="CP035758">
    <property type="protein sequence ID" value="QBD82073.1"/>
    <property type="molecule type" value="Genomic_DNA"/>
</dbReference>
<evidence type="ECO:0000313" key="9">
    <source>
        <dbReference type="Proteomes" id="UP000290365"/>
    </source>
</evidence>
<sequence>MPYNHLFQRKRLIGELAREGIVDQRILSAIARVPRERFIAETLQRYAYTDRALPIGMGQTISQPLMVALMTQALQLSGQERVLEIGTGSGYQTAVLALLVDHVYSVERYPQLTEQATWRLEQMGLQNVSLAVRDGTLGWPEHAPYDRILVTAAAPEIPTQLLSQLTNDGILIVPVGSQQQQELQVVKNVAGEKHVRSLGKCVFVPLIGSAGWPRSENG</sequence>
<dbReference type="NCBIfam" id="NF001453">
    <property type="entry name" value="PRK00312.1"/>
    <property type="match status" value="1"/>
</dbReference>
<dbReference type="GO" id="GO:0005737">
    <property type="term" value="C:cytoplasm"/>
    <property type="evidence" value="ECO:0007669"/>
    <property type="project" value="UniProtKB-SubCell"/>
</dbReference>
<gene>
    <name evidence="7" type="primary">pcm</name>
    <name evidence="8" type="ORF">EPA93_41295</name>
</gene>
<dbReference type="Gene3D" id="3.40.50.150">
    <property type="entry name" value="Vaccinia Virus protein VP39"/>
    <property type="match status" value="1"/>
</dbReference>
<dbReference type="GO" id="GO:0030091">
    <property type="term" value="P:protein repair"/>
    <property type="evidence" value="ECO:0007669"/>
    <property type="project" value="UniProtKB-UniRule"/>
</dbReference>
<evidence type="ECO:0000256" key="6">
    <source>
        <dbReference type="ARBA" id="ARBA00022691"/>
    </source>
</evidence>
<dbReference type="CDD" id="cd02440">
    <property type="entry name" value="AdoMet_MTases"/>
    <property type="match status" value="1"/>
</dbReference>
<keyword evidence="9" id="KW-1185">Reference proteome</keyword>
<evidence type="ECO:0000256" key="5">
    <source>
        <dbReference type="ARBA" id="ARBA00022679"/>
    </source>
</evidence>
<dbReference type="InterPro" id="IPR000682">
    <property type="entry name" value="PCMT"/>
</dbReference>
<dbReference type="OrthoDB" id="9772751at2"/>
<name>A0A4P6K2I4_KTERU</name>
<keyword evidence="6 7" id="KW-0949">S-adenosyl-L-methionine</keyword>
<dbReference type="GO" id="GO:0004719">
    <property type="term" value="F:protein-L-isoaspartate (D-aspartate) O-methyltransferase activity"/>
    <property type="evidence" value="ECO:0007669"/>
    <property type="project" value="UniProtKB-UniRule"/>
</dbReference>
<evidence type="ECO:0000313" key="8">
    <source>
        <dbReference type="EMBL" id="QBD82073.1"/>
    </source>
</evidence>
<dbReference type="KEGG" id="kbs:EPA93_41295"/>
<dbReference type="FunFam" id="3.40.50.150:FF:000010">
    <property type="entry name" value="Protein-L-isoaspartate O-methyltransferase"/>
    <property type="match status" value="1"/>
</dbReference>
<keyword evidence="3 7" id="KW-0963">Cytoplasm</keyword>
<dbReference type="Pfam" id="PF01135">
    <property type="entry name" value="PCMT"/>
    <property type="match status" value="1"/>
</dbReference>
<evidence type="ECO:0000256" key="1">
    <source>
        <dbReference type="ARBA" id="ARBA00004496"/>
    </source>
</evidence>
<proteinExistence type="inferred from homology"/>
<dbReference type="NCBIfam" id="TIGR00080">
    <property type="entry name" value="pimt"/>
    <property type="match status" value="1"/>
</dbReference>
<feature type="active site" evidence="7">
    <location>
        <position position="62"/>
    </location>
</feature>
<dbReference type="RefSeq" id="WP_129893141.1">
    <property type="nucleotide sequence ID" value="NZ_CP035758.1"/>
</dbReference>
<comment type="subcellular location">
    <subcellularLocation>
        <location evidence="1 7">Cytoplasm</location>
    </subcellularLocation>
</comment>
<dbReference type="PANTHER" id="PTHR11579:SF0">
    <property type="entry name" value="PROTEIN-L-ISOASPARTATE(D-ASPARTATE) O-METHYLTRANSFERASE"/>
    <property type="match status" value="1"/>
</dbReference>
<dbReference type="PANTHER" id="PTHR11579">
    <property type="entry name" value="PROTEIN-L-ISOASPARTATE O-METHYLTRANSFERASE"/>
    <property type="match status" value="1"/>
</dbReference>
<dbReference type="SUPFAM" id="SSF53335">
    <property type="entry name" value="S-adenosyl-L-methionine-dependent methyltransferases"/>
    <property type="match status" value="1"/>
</dbReference>
<protein>
    <recommendedName>
        <fullName evidence="7">Protein-L-isoaspartate O-methyltransferase</fullName>
        <ecNumber evidence="7">2.1.1.77</ecNumber>
    </recommendedName>
    <alternativeName>
        <fullName evidence="7">L-isoaspartyl protein carboxyl methyltransferase</fullName>
    </alternativeName>
    <alternativeName>
        <fullName evidence="7">Protein L-isoaspartyl methyltransferase</fullName>
    </alternativeName>
    <alternativeName>
        <fullName evidence="7">Protein-beta-aspartate methyltransferase</fullName>
        <shortName evidence="7">PIMT</shortName>
    </alternativeName>
</protein>
<evidence type="ECO:0000256" key="4">
    <source>
        <dbReference type="ARBA" id="ARBA00022603"/>
    </source>
</evidence>
<reference evidence="8 9" key="1">
    <citation type="submission" date="2019-01" db="EMBL/GenBank/DDBJ databases">
        <title>Ktedonosporobacter rubrisoli SCAWS-G2.</title>
        <authorList>
            <person name="Huang Y."/>
            <person name="Yan B."/>
        </authorList>
    </citation>
    <scope>NUCLEOTIDE SEQUENCE [LARGE SCALE GENOMIC DNA]</scope>
    <source>
        <strain evidence="8 9">SCAWS-G2</strain>
    </source>
</reference>
<dbReference type="AlphaFoldDB" id="A0A4P6K2I4"/>
<dbReference type="Proteomes" id="UP000290365">
    <property type="component" value="Chromosome"/>
</dbReference>
<evidence type="ECO:0000256" key="2">
    <source>
        <dbReference type="ARBA" id="ARBA00005369"/>
    </source>
</evidence>
<comment type="function">
    <text evidence="7">Catalyzes the methyl esterification of L-isoaspartyl residues in peptides and proteins that result from spontaneous decomposition of normal L-aspartyl and L-asparaginyl residues. It plays a role in the repair and/or degradation of damaged proteins.</text>
</comment>
<keyword evidence="5 7" id="KW-0808">Transferase</keyword>
<evidence type="ECO:0000256" key="3">
    <source>
        <dbReference type="ARBA" id="ARBA00022490"/>
    </source>
</evidence>
<comment type="catalytic activity">
    <reaction evidence="7">
        <text>[protein]-L-isoaspartate + S-adenosyl-L-methionine = [protein]-L-isoaspartate alpha-methyl ester + S-adenosyl-L-homocysteine</text>
        <dbReference type="Rhea" id="RHEA:12705"/>
        <dbReference type="Rhea" id="RHEA-COMP:12143"/>
        <dbReference type="Rhea" id="RHEA-COMP:12144"/>
        <dbReference type="ChEBI" id="CHEBI:57856"/>
        <dbReference type="ChEBI" id="CHEBI:59789"/>
        <dbReference type="ChEBI" id="CHEBI:90596"/>
        <dbReference type="ChEBI" id="CHEBI:90598"/>
        <dbReference type="EC" id="2.1.1.77"/>
    </reaction>
</comment>
<evidence type="ECO:0000256" key="7">
    <source>
        <dbReference type="HAMAP-Rule" id="MF_00090"/>
    </source>
</evidence>
<dbReference type="EC" id="2.1.1.77" evidence="7"/>
<keyword evidence="4 7" id="KW-0489">Methyltransferase</keyword>
<accession>A0A4P6K2I4</accession>